<proteinExistence type="predicted"/>
<sequence length="93" mass="10858">MRRSRITDIAQRVAKLKLQWAGHIARRTDGRWCLEVLKWRPAPVNAAYVGPQRQRLTDDIRRAAVGKRCRTVDCETPYKRPTSSRGHMMKMIL</sequence>
<name>A0A8S4QHW4_9NEOP</name>
<reference evidence="1" key="1">
    <citation type="submission" date="2022-03" db="EMBL/GenBank/DDBJ databases">
        <authorList>
            <person name="Lindestad O."/>
        </authorList>
    </citation>
    <scope>NUCLEOTIDE SEQUENCE</scope>
</reference>
<protein>
    <submittedName>
        <fullName evidence="1">Jg15210 protein</fullName>
    </submittedName>
</protein>
<dbReference type="AlphaFoldDB" id="A0A8S4QHW4"/>
<keyword evidence="2" id="KW-1185">Reference proteome</keyword>
<organism evidence="1 2">
    <name type="scientific">Pararge aegeria aegeria</name>
    <dbReference type="NCBI Taxonomy" id="348720"/>
    <lineage>
        <taxon>Eukaryota</taxon>
        <taxon>Metazoa</taxon>
        <taxon>Ecdysozoa</taxon>
        <taxon>Arthropoda</taxon>
        <taxon>Hexapoda</taxon>
        <taxon>Insecta</taxon>
        <taxon>Pterygota</taxon>
        <taxon>Neoptera</taxon>
        <taxon>Endopterygota</taxon>
        <taxon>Lepidoptera</taxon>
        <taxon>Glossata</taxon>
        <taxon>Ditrysia</taxon>
        <taxon>Papilionoidea</taxon>
        <taxon>Nymphalidae</taxon>
        <taxon>Satyrinae</taxon>
        <taxon>Satyrini</taxon>
        <taxon>Parargina</taxon>
        <taxon>Pararge</taxon>
    </lineage>
</organism>
<dbReference type="OrthoDB" id="6938952at2759"/>
<gene>
    <name evidence="1" type="primary">jg15210</name>
    <name evidence="1" type="ORF">PAEG_LOCUS1596</name>
</gene>
<evidence type="ECO:0000313" key="1">
    <source>
        <dbReference type="EMBL" id="CAH2209196.1"/>
    </source>
</evidence>
<comment type="caution">
    <text evidence="1">The sequence shown here is derived from an EMBL/GenBank/DDBJ whole genome shotgun (WGS) entry which is preliminary data.</text>
</comment>
<dbReference type="EMBL" id="CAKXAJ010005697">
    <property type="protein sequence ID" value="CAH2209196.1"/>
    <property type="molecule type" value="Genomic_DNA"/>
</dbReference>
<dbReference type="Proteomes" id="UP000838756">
    <property type="component" value="Unassembled WGS sequence"/>
</dbReference>
<accession>A0A8S4QHW4</accession>
<evidence type="ECO:0000313" key="2">
    <source>
        <dbReference type="Proteomes" id="UP000838756"/>
    </source>
</evidence>